<sequence length="262" mass="27415">MTVPDIALTRFSEPSAKPMLVLGPSLGTSVTALWGGSAERLVHRFDVVGWDLPGHGASIPAAKSFDIAELAGGVIAAVECLLALSGRDRFFYAGVSVGGAVGLQLLLDSPELVKVAVVMCTGAKIGEAHGWRDRASTVRQAGTASMVAGSIERWFRPGLVERRPREATSVLQSLRDTDDESYALVCESLGGFDVRSRLATINTPVHAVAGAHDAVTPVACLTEIADGVRHGTLTVLDHVAHLAPLENPAEAARLIGIHCSNA</sequence>
<name>A0ABQ1U6A3_9NOCA</name>
<dbReference type="InterPro" id="IPR029058">
    <property type="entry name" value="AB_hydrolase_fold"/>
</dbReference>
<dbReference type="EMBL" id="BMCS01000001">
    <property type="protein sequence ID" value="GGF11361.1"/>
    <property type="molecule type" value="Genomic_DNA"/>
</dbReference>
<evidence type="ECO:0000313" key="2">
    <source>
        <dbReference type="EMBL" id="GGF11361.1"/>
    </source>
</evidence>
<evidence type="ECO:0000259" key="1">
    <source>
        <dbReference type="Pfam" id="PF12697"/>
    </source>
</evidence>
<keyword evidence="3" id="KW-1185">Reference proteome</keyword>
<evidence type="ECO:0000313" key="3">
    <source>
        <dbReference type="Proteomes" id="UP000632454"/>
    </source>
</evidence>
<accession>A0ABQ1U6A3</accession>
<dbReference type="Pfam" id="PF12697">
    <property type="entry name" value="Abhydrolase_6"/>
    <property type="match status" value="1"/>
</dbReference>
<protein>
    <recommendedName>
        <fullName evidence="1">AB hydrolase-1 domain-containing protein</fullName>
    </recommendedName>
</protein>
<comment type="caution">
    <text evidence="2">The sequence shown here is derived from an EMBL/GenBank/DDBJ whole genome shotgun (WGS) entry which is preliminary data.</text>
</comment>
<organism evidence="2 3">
    <name type="scientific">Williamsia phyllosphaerae</name>
    <dbReference type="NCBI Taxonomy" id="885042"/>
    <lineage>
        <taxon>Bacteria</taxon>
        <taxon>Bacillati</taxon>
        <taxon>Actinomycetota</taxon>
        <taxon>Actinomycetes</taxon>
        <taxon>Mycobacteriales</taxon>
        <taxon>Nocardiaceae</taxon>
        <taxon>Williamsia</taxon>
    </lineage>
</organism>
<dbReference type="PANTHER" id="PTHR43798">
    <property type="entry name" value="MONOACYLGLYCEROL LIPASE"/>
    <property type="match status" value="1"/>
</dbReference>
<dbReference type="Proteomes" id="UP000632454">
    <property type="component" value="Unassembled WGS sequence"/>
</dbReference>
<dbReference type="SUPFAM" id="SSF53474">
    <property type="entry name" value="alpha/beta-Hydrolases"/>
    <property type="match status" value="1"/>
</dbReference>
<dbReference type="PRINTS" id="PR00111">
    <property type="entry name" value="ABHYDROLASE"/>
</dbReference>
<dbReference type="InterPro" id="IPR000073">
    <property type="entry name" value="AB_hydrolase_1"/>
</dbReference>
<dbReference type="InterPro" id="IPR050266">
    <property type="entry name" value="AB_hydrolase_sf"/>
</dbReference>
<reference evidence="3" key="1">
    <citation type="journal article" date="2019" name="Int. J. Syst. Evol. Microbiol.">
        <title>The Global Catalogue of Microorganisms (GCM) 10K type strain sequencing project: providing services to taxonomists for standard genome sequencing and annotation.</title>
        <authorList>
            <consortium name="The Broad Institute Genomics Platform"/>
            <consortium name="The Broad Institute Genome Sequencing Center for Infectious Disease"/>
            <person name="Wu L."/>
            <person name="Ma J."/>
        </authorList>
    </citation>
    <scope>NUCLEOTIDE SEQUENCE [LARGE SCALE GENOMIC DNA]</scope>
    <source>
        <strain evidence="3">CCM 7855</strain>
    </source>
</reference>
<gene>
    <name evidence="2" type="ORF">GCM10007298_04210</name>
</gene>
<feature type="domain" description="AB hydrolase-1" evidence="1">
    <location>
        <begin position="38"/>
        <end position="253"/>
    </location>
</feature>
<proteinExistence type="predicted"/>
<dbReference type="Gene3D" id="3.40.50.1820">
    <property type="entry name" value="alpha/beta hydrolase"/>
    <property type="match status" value="1"/>
</dbReference>